<feature type="domain" description="Histidine phosphotransferase ChpT C-terminal" evidence="1">
    <location>
        <begin position="83"/>
        <end position="200"/>
    </location>
</feature>
<proteinExistence type="predicted"/>
<comment type="caution">
    <text evidence="2">The sequence shown here is derived from an EMBL/GenBank/DDBJ whole genome shotgun (WGS) entry which is preliminary data.</text>
</comment>
<dbReference type="AlphaFoldDB" id="A0A0C1QLT6"/>
<evidence type="ECO:0000259" key="1">
    <source>
        <dbReference type="Pfam" id="PF10090"/>
    </source>
</evidence>
<sequence>MLIMSKMLDFSELLITKFCHDISGQISAIDNGLEFLKDGHEEIKNKAMELVSSSSAELVTRMNFYRYAYGSLKRNGEADIEQLSKLIQKHYMNSKIKINWQYNTDICLRGITNRACKLLINLVIIASTYLIHGGETEIKIEKGSIGKLLRITGRGRDIKVNSEHKSILTEHNESEPTIFNIQVFLTRKLADELNAQLQMDYSNNHITFYAEL</sequence>
<dbReference type="EMBL" id="JSWE01000124">
    <property type="protein sequence ID" value="KIE05028.1"/>
    <property type="molecule type" value="Genomic_DNA"/>
</dbReference>
<dbReference type="Proteomes" id="UP000031258">
    <property type="component" value="Unassembled WGS sequence"/>
</dbReference>
<evidence type="ECO:0000313" key="2">
    <source>
        <dbReference type="EMBL" id="KIE05028.1"/>
    </source>
</evidence>
<dbReference type="Gene3D" id="3.30.565.10">
    <property type="entry name" value="Histidine kinase-like ATPase, C-terminal domain"/>
    <property type="match status" value="1"/>
</dbReference>
<reference evidence="2 3" key="1">
    <citation type="submission" date="2014-11" db="EMBL/GenBank/DDBJ databases">
        <title>A Rickettsiales Symbiont of Amoebae With Ancient Features.</title>
        <authorList>
            <person name="Schulz F."/>
            <person name="Martijn J."/>
            <person name="Wascher F."/>
            <person name="Kostanjsek R."/>
            <person name="Ettema T.J."/>
            <person name="Horn M."/>
        </authorList>
    </citation>
    <scope>NUCLEOTIDE SEQUENCE [LARGE SCALE GENOMIC DNA]</scope>
    <source>
        <strain evidence="2 3">UWC36</strain>
    </source>
</reference>
<dbReference type="Pfam" id="PF10090">
    <property type="entry name" value="HPTransfase"/>
    <property type="match status" value="1"/>
</dbReference>
<keyword evidence="3" id="KW-1185">Reference proteome</keyword>
<dbReference type="InterPro" id="IPR036890">
    <property type="entry name" value="HATPase_C_sf"/>
</dbReference>
<dbReference type="STRING" id="86105.NF27_EY01240"/>
<accession>A0A0C1QLT6</accession>
<protein>
    <recommendedName>
        <fullName evidence="1">Histidine phosphotransferase ChpT C-terminal domain-containing protein</fullName>
    </recommendedName>
</protein>
<organism evidence="2 3">
    <name type="scientific">Candidatus Jidaibacter acanthamoebae</name>
    <dbReference type="NCBI Taxonomy" id="86105"/>
    <lineage>
        <taxon>Bacteria</taxon>
        <taxon>Pseudomonadati</taxon>
        <taxon>Pseudomonadota</taxon>
        <taxon>Alphaproteobacteria</taxon>
        <taxon>Rickettsiales</taxon>
        <taxon>Candidatus Midichloriaceae</taxon>
        <taxon>Candidatus Jidaibacter</taxon>
    </lineage>
</organism>
<name>A0A0C1QLT6_9RICK</name>
<dbReference type="Gene3D" id="1.10.287.130">
    <property type="match status" value="1"/>
</dbReference>
<dbReference type="InterPro" id="IPR018762">
    <property type="entry name" value="ChpT_C"/>
</dbReference>
<gene>
    <name evidence="2" type="ORF">NF27_EY01240</name>
</gene>
<evidence type="ECO:0000313" key="3">
    <source>
        <dbReference type="Proteomes" id="UP000031258"/>
    </source>
</evidence>